<feature type="compositionally biased region" description="Low complexity" evidence="4">
    <location>
        <begin position="52"/>
        <end position="70"/>
    </location>
</feature>
<feature type="repeat" description="RCC1" evidence="3">
    <location>
        <begin position="144"/>
        <end position="219"/>
    </location>
</feature>
<dbReference type="PROSITE" id="PS00626">
    <property type="entry name" value="RCC1_2"/>
    <property type="match status" value="1"/>
</dbReference>
<dbReference type="GO" id="GO:0005737">
    <property type="term" value="C:cytoplasm"/>
    <property type="evidence" value="ECO:0007669"/>
    <property type="project" value="TreeGrafter"/>
</dbReference>
<dbReference type="InParanoid" id="A0A4S2MPX9"/>
<evidence type="ECO:0000256" key="3">
    <source>
        <dbReference type="PROSITE-ProRule" id="PRU00235"/>
    </source>
</evidence>
<proteinExistence type="predicted"/>
<dbReference type="AlphaFoldDB" id="A0A4S2MPX9"/>
<dbReference type="Pfam" id="PF25390">
    <property type="entry name" value="WD40_RLD"/>
    <property type="match status" value="1"/>
</dbReference>
<gene>
    <name evidence="6" type="ORF">EX30DRAFT_309131</name>
</gene>
<organism evidence="6 7">
    <name type="scientific">Ascodesmis nigricans</name>
    <dbReference type="NCBI Taxonomy" id="341454"/>
    <lineage>
        <taxon>Eukaryota</taxon>
        <taxon>Fungi</taxon>
        <taxon>Dikarya</taxon>
        <taxon>Ascomycota</taxon>
        <taxon>Pezizomycotina</taxon>
        <taxon>Pezizomycetes</taxon>
        <taxon>Pezizales</taxon>
        <taxon>Ascodesmidaceae</taxon>
        <taxon>Ascodesmis</taxon>
    </lineage>
</organism>
<reference evidence="6 7" key="1">
    <citation type="submission" date="2019-04" db="EMBL/GenBank/DDBJ databases">
        <title>Comparative genomics and transcriptomics to analyze fruiting body development in filamentous ascomycetes.</title>
        <authorList>
            <consortium name="DOE Joint Genome Institute"/>
            <person name="Lutkenhaus R."/>
            <person name="Traeger S."/>
            <person name="Breuer J."/>
            <person name="Kuo A."/>
            <person name="Lipzen A."/>
            <person name="Pangilinan J."/>
            <person name="Dilworth D."/>
            <person name="Sandor L."/>
            <person name="Poggeler S."/>
            <person name="Barry K."/>
            <person name="Grigoriev I.V."/>
            <person name="Nowrousian M."/>
        </authorList>
    </citation>
    <scope>NUCLEOTIDE SEQUENCE [LARGE SCALE GENOMIC DNA]</scope>
    <source>
        <strain evidence="6 7">CBS 389.68</strain>
    </source>
</reference>
<dbReference type="PANTHER" id="PTHR45982:SF1">
    <property type="entry name" value="REGULATOR OF CHROMOSOME CONDENSATION"/>
    <property type="match status" value="1"/>
</dbReference>
<dbReference type="InterPro" id="IPR058923">
    <property type="entry name" value="RCC1-like_dom"/>
</dbReference>
<keyword evidence="7" id="KW-1185">Reference proteome</keyword>
<evidence type="ECO:0000256" key="2">
    <source>
        <dbReference type="ARBA" id="ARBA00022737"/>
    </source>
</evidence>
<feature type="repeat" description="RCC1" evidence="3">
    <location>
        <begin position="451"/>
        <end position="505"/>
    </location>
</feature>
<dbReference type="FunCoup" id="A0A4S2MPX9">
    <property type="interactions" value="970"/>
</dbReference>
<sequence length="516" mass="55253">MTATRAASTRKTAAKKIAEPKPEEPVVVAKRPGKRARKAEDDEAPAPKKVRAAAAAPKAAPKAKPVAKAAAPKKEEKILTEPPKERLSIFTFGTGENGDLGLGPLPNAKEVKRPRLNPFLPIDKVGVVEVALGGMHGLVLTHDGKVYSWGVNDMCALGRDTSGDEKTREVGAESSDEDDDIEEHMNKFESTPMLVTFPTPVTITRIAAGDSISIAVTNTGRVYGWGTFRAADGILGFTESTRVQPTPIELPGLTNIIDVACGNDHVLVLDTKGTVYAWGNGQQNQLGRRVVERTRTNALTPRALTFPHRLKVSRIFSGQYHSFAITTDGAVYAWGLNGYAQTGIYEADDSESLQTIHTPQLVASLSQYEITHLAGGQHHSLAITKSGDLLTWGRMDAHQVGVIGKDLPQEHVIRDVAGKDRILTTPTKVADVKFRAADCGIDHCVAIDEHGQAWSWGFGTQYQVGQGPPARDVEVPTMIVNTATKDVDMKVVSCGGNFSTLGGVPKPLEANGVDGA</sequence>
<feature type="compositionally biased region" description="Low complexity" evidence="4">
    <location>
        <begin position="1"/>
        <end position="11"/>
    </location>
</feature>
<feature type="repeat" description="RCC1" evidence="3">
    <location>
        <begin position="273"/>
        <end position="328"/>
    </location>
</feature>
<dbReference type="InterPro" id="IPR000408">
    <property type="entry name" value="Reg_chr_condens"/>
</dbReference>
<feature type="repeat" description="RCC1" evidence="3">
    <location>
        <begin position="220"/>
        <end position="272"/>
    </location>
</feature>
<dbReference type="EMBL" id="ML220133">
    <property type="protein sequence ID" value="TGZ79262.1"/>
    <property type="molecule type" value="Genomic_DNA"/>
</dbReference>
<dbReference type="PROSITE" id="PS50012">
    <property type="entry name" value="RCC1_3"/>
    <property type="match status" value="7"/>
</dbReference>
<dbReference type="InterPro" id="IPR009091">
    <property type="entry name" value="RCC1/BLIP-II"/>
</dbReference>
<dbReference type="PANTHER" id="PTHR45982">
    <property type="entry name" value="REGULATOR OF CHROMOSOME CONDENSATION"/>
    <property type="match status" value="1"/>
</dbReference>
<feature type="repeat" description="RCC1" evidence="3">
    <location>
        <begin position="387"/>
        <end position="450"/>
    </location>
</feature>
<dbReference type="SUPFAM" id="SSF50985">
    <property type="entry name" value="RCC1/BLIP-II"/>
    <property type="match status" value="1"/>
</dbReference>
<dbReference type="PROSITE" id="PS00625">
    <property type="entry name" value="RCC1_1"/>
    <property type="match status" value="1"/>
</dbReference>
<dbReference type="Proteomes" id="UP000298138">
    <property type="component" value="Unassembled WGS sequence"/>
</dbReference>
<evidence type="ECO:0000256" key="1">
    <source>
        <dbReference type="ARBA" id="ARBA00022658"/>
    </source>
</evidence>
<feature type="repeat" description="RCC1" evidence="3">
    <location>
        <begin position="329"/>
        <end position="386"/>
    </location>
</feature>
<feature type="compositionally biased region" description="Basic and acidic residues" evidence="4">
    <location>
        <begin position="161"/>
        <end position="171"/>
    </location>
</feature>
<dbReference type="OrthoDB" id="61110at2759"/>
<evidence type="ECO:0000313" key="6">
    <source>
        <dbReference type="EMBL" id="TGZ79262.1"/>
    </source>
</evidence>
<keyword evidence="2" id="KW-0677">Repeat</keyword>
<evidence type="ECO:0000259" key="5">
    <source>
        <dbReference type="Pfam" id="PF25390"/>
    </source>
</evidence>
<evidence type="ECO:0000256" key="4">
    <source>
        <dbReference type="SAM" id="MobiDB-lite"/>
    </source>
</evidence>
<feature type="compositionally biased region" description="Basic and acidic residues" evidence="4">
    <location>
        <begin position="72"/>
        <end position="82"/>
    </location>
</feature>
<protein>
    <submittedName>
        <fullName evidence="6">RCC1/BLIP-II</fullName>
    </submittedName>
</protein>
<dbReference type="Gene3D" id="2.130.10.30">
    <property type="entry name" value="Regulator of chromosome condensation 1/beta-lactamase-inhibitor protein II"/>
    <property type="match status" value="1"/>
</dbReference>
<accession>A0A4S2MPX9</accession>
<dbReference type="STRING" id="341454.A0A4S2MPX9"/>
<evidence type="ECO:0000313" key="7">
    <source>
        <dbReference type="Proteomes" id="UP000298138"/>
    </source>
</evidence>
<dbReference type="InterPro" id="IPR051553">
    <property type="entry name" value="Ran_GTPase-activating"/>
</dbReference>
<feature type="region of interest" description="Disordered" evidence="4">
    <location>
        <begin position="160"/>
        <end position="181"/>
    </location>
</feature>
<name>A0A4S2MPX9_9PEZI</name>
<feature type="repeat" description="RCC1" evidence="3">
    <location>
        <begin position="87"/>
        <end position="143"/>
    </location>
</feature>
<feature type="region of interest" description="Disordered" evidence="4">
    <location>
        <begin position="1"/>
        <end position="82"/>
    </location>
</feature>
<feature type="domain" description="RCC1-like" evidence="5">
    <location>
        <begin position="89"/>
        <end position="500"/>
    </location>
</feature>
<dbReference type="GO" id="GO:0005085">
    <property type="term" value="F:guanyl-nucleotide exchange factor activity"/>
    <property type="evidence" value="ECO:0007669"/>
    <property type="project" value="TreeGrafter"/>
</dbReference>
<keyword evidence="1" id="KW-0344">Guanine-nucleotide releasing factor</keyword>
<dbReference type="PRINTS" id="PR00633">
    <property type="entry name" value="RCCNDNSATION"/>
</dbReference>